<dbReference type="SUPFAM" id="SSF53474">
    <property type="entry name" value="alpha/beta-Hydrolases"/>
    <property type="match status" value="1"/>
</dbReference>
<name>A0A1U9QP50_STRNV</name>
<evidence type="ECO:0000259" key="1">
    <source>
        <dbReference type="Pfam" id="PF00561"/>
    </source>
</evidence>
<organism evidence="2 3">
    <name type="scientific">Streptomyces niveus</name>
    <name type="common">Streptomyces spheroides</name>
    <dbReference type="NCBI Taxonomy" id="193462"/>
    <lineage>
        <taxon>Bacteria</taxon>
        <taxon>Bacillati</taxon>
        <taxon>Actinomycetota</taxon>
        <taxon>Actinomycetes</taxon>
        <taxon>Kitasatosporales</taxon>
        <taxon>Streptomycetaceae</taxon>
        <taxon>Streptomyces</taxon>
    </lineage>
</organism>
<dbReference type="Gene3D" id="3.40.50.1820">
    <property type="entry name" value="alpha/beta hydrolase"/>
    <property type="match status" value="1"/>
</dbReference>
<dbReference type="PANTHER" id="PTHR45763:SF46">
    <property type="entry name" value="AB HYDROLASE-1 DOMAIN-CONTAINING PROTEIN"/>
    <property type="match status" value="1"/>
</dbReference>
<dbReference type="KEGG" id="snw:BBN63_07065"/>
<dbReference type="Proteomes" id="UP000189677">
    <property type="component" value="Chromosome"/>
</dbReference>
<protein>
    <submittedName>
        <fullName evidence="2">Alpha/beta hydrolase</fullName>
    </submittedName>
</protein>
<keyword evidence="2" id="KW-0378">Hydrolase</keyword>
<evidence type="ECO:0000313" key="3">
    <source>
        <dbReference type="Proteomes" id="UP000189677"/>
    </source>
</evidence>
<dbReference type="PRINTS" id="PR00111">
    <property type="entry name" value="ABHYDROLASE"/>
</dbReference>
<gene>
    <name evidence="2" type="ORF">BBN63_07065</name>
</gene>
<dbReference type="GO" id="GO:0016787">
    <property type="term" value="F:hydrolase activity"/>
    <property type="evidence" value="ECO:0007669"/>
    <property type="project" value="UniProtKB-KW"/>
</dbReference>
<dbReference type="EMBL" id="CP018047">
    <property type="protein sequence ID" value="AQU66044.1"/>
    <property type="molecule type" value="Genomic_DNA"/>
</dbReference>
<dbReference type="OrthoDB" id="9800988at2"/>
<dbReference type="RefSeq" id="WP_078074573.1">
    <property type="nucleotide sequence ID" value="NZ_CP018047.1"/>
</dbReference>
<dbReference type="InterPro" id="IPR000073">
    <property type="entry name" value="AB_hydrolase_1"/>
</dbReference>
<dbReference type="PANTHER" id="PTHR45763">
    <property type="entry name" value="HYDROLASE, ALPHA/BETA FOLD FAMILY PROTEIN, EXPRESSED-RELATED"/>
    <property type="match status" value="1"/>
</dbReference>
<dbReference type="AlphaFoldDB" id="A0A1U9QP50"/>
<keyword evidence="3" id="KW-1185">Reference proteome</keyword>
<proteinExistence type="predicted"/>
<dbReference type="Pfam" id="PF00561">
    <property type="entry name" value="Abhydrolase_1"/>
    <property type="match status" value="1"/>
</dbReference>
<dbReference type="InterPro" id="IPR029058">
    <property type="entry name" value="AB_hydrolase_fold"/>
</dbReference>
<evidence type="ECO:0000313" key="2">
    <source>
        <dbReference type="EMBL" id="AQU66044.1"/>
    </source>
</evidence>
<accession>A0A1U9QP50</accession>
<feature type="domain" description="AB hydrolase-1" evidence="1">
    <location>
        <begin position="38"/>
        <end position="271"/>
    </location>
</feature>
<reference evidence="2 3" key="1">
    <citation type="submission" date="2016-11" db="EMBL/GenBank/DDBJ databases">
        <title>Complete genome sequence of Streptomyces niveus SCSIO 3406.</title>
        <authorList>
            <person name="Zhu Q."/>
            <person name="Cheng W."/>
            <person name="Song Y."/>
            <person name="Li Q."/>
            <person name="Ju J."/>
        </authorList>
    </citation>
    <scope>NUCLEOTIDE SEQUENCE [LARGE SCALE GENOMIC DNA]</scope>
    <source>
        <strain evidence="2 3">SCSIO 3406</strain>
    </source>
</reference>
<sequence length="284" mass="29065">MVIEQDVELSDGRTLRTYDSGGGAQGASGGGYGDGLTVVWHHGSPQTGVPLEPLLTAAAERGIRLVSYGRPSYGGSSPLPGRNVASAAADVERIADALGVGSFATMGASGGGPHALACAALLPDRVTGVVCLAGIAPYTRDFDWYEGMVSPGGLRSAADGREARELYAATDEFDPASFTSADFAALAGTWPSLGDDAMKAGQAGPDGLIDDDVAFATAWGFDLAEVAAPVLLVQGGRDRVVPPSHAASMLAGLPRAELWVRPDDGHVSVLDTCPAAMDWLGARR</sequence>